<organism evidence="2 3">
    <name type="scientific">Chryseobacterium carnipullorum</name>
    <dbReference type="NCBI Taxonomy" id="1124835"/>
    <lineage>
        <taxon>Bacteria</taxon>
        <taxon>Pseudomonadati</taxon>
        <taxon>Bacteroidota</taxon>
        <taxon>Flavobacteriia</taxon>
        <taxon>Flavobacteriales</taxon>
        <taxon>Weeksellaceae</taxon>
        <taxon>Chryseobacterium group</taxon>
        <taxon>Chryseobacterium</taxon>
    </lineage>
</organism>
<dbReference type="EMBL" id="UFVQ01000003">
    <property type="protein sequence ID" value="STC92873.1"/>
    <property type="molecule type" value="Genomic_DNA"/>
</dbReference>
<dbReference type="Proteomes" id="UP000255224">
    <property type="component" value="Unassembled WGS sequence"/>
</dbReference>
<evidence type="ECO:0008006" key="4">
    <source>
        <dbReference type="Google" id="ProtNLM"/>
    </source>
</evidence>
<sequence>MKSKIIFTISLGLLFQISVNAQEKETLNFASYLSEVREKNLNYAAQKYNVSMTEASILTAGLFPDPQLEMETSDNGVSKKMGVYDRNFSKLDFGTWSEKKSKDRNCKKSG</sequence>
<dbReference type="SUPFAM" id="SSF56954">
    <property type="entry name" value="Outer membrane efflux proteins (OEP)"/>
    <property type="match status" value="1"/>
</dbReference>
<protein>
    <recommendedName>
        <fullName evidence="4">TolC family protein</fullName>
    </recommendedName>
</protein>
<keyword evidence="1" id="KW-0732">Signal</keyword>
<reference evidence="2 3" key="1">
    <citation type="submission" date="2018-06" db="EMBL/GenBank/DDBJ databases">
        <authorList>
            <consortium name="Pathogen Informatics"/>
            <person name="Doyle S."/>
        </authorList>
    </citation>
    <scope>NUCLEOTIDE SEQUENCE [LARGE SCALE GENOMIC DNA]</scope>
    <source>
        <strain evidence="2 3">NCTC13533</strain>
    </source>
</reference>
<feature type="chain" id="PRO_5016672171" description="TolC family protein" evidence="1">
    <location>
        <begin position="22"/>
        <end position="110"/>
    </location>
</feature>
<dbReference type="RefSeq" id="WP_228425801.1">
    <property type="nucleotide sequence ID" value="NZ_UFVQ01000003.1"/>
</dbReference>
<name>A0A376DP63_CHRCU</name>
<accession>A0A376DP63</accession>
<dbReference type="AlphaFoldDB" id="A0A376DP63"/>
<evidence type="ECO:0000256" key="1">
    <source>
        <dbReference type="SAM" id="SignalP"/>
    </source>
</evidence>
<gene>
    <name evidence="2" type="ORF">NCTC13533_00583</name>
</gene>
<proteinExistence type="predicted"/>
<evidence type="ECO:0000313" key="3">
    <source>
        <dbReference type="Proteomes" id="UP000255224"/>
    </source>
</evidence>
<feature type="signal peptide" evidence="1">
    <location>
        <begin position="1"/>
        <end position="21"/>
    </location>
</feature>
<evidence type="ECO:0000313" key="2">
    <source>
        <dbReference type="EMBL" id="STC92873.1"/>
    </source>
</evidence>